<evidence type="ECO:0000313" key="9">
    <source>
        <dbReference type="EMBL" id="MDT2810286.1"/>
    </source>
</evidence>
<comment type="similarity">
    <text evidence="2">Belongs to the GRP transporter (TC 2.A.7.5) family.</text>
</comment>
<dbReference type="GO" id="GO:0005886">
    <property type="term" value="C:plasma membrane"/>
    <property type="evidence" value="ECO:0007669"/>
    <property type="project" value="UniProtKB-SubCell"/>
</dbReference>
<dbReference type="CDD" id="cd23110">
    <property type="entry name" value="GRP"/>
    <property type="match status" value="1"/>
</dbReference>
<evidence type="ECO:0000256" key="1">
    <source>
        <dbReference type="ARBA" id="ARBA00004651"/>
    </source>
</evidence>
<keyword evidence="3" id="KW-0813">Transport</keyword>
<feature type="transmembrane region" description="Helical" evidence="8">
    <location>
        <begin position="267"/>
        <end position="287"/>
    </location>
</feature>
<gene>
    <name evidence="9" type="ORF">P7H43_07300</name>
</gene>
<feature type="transmembrane region" description="Helical" evidence="8">
    <location>
        <begin position="116"/>
        <end position="135"/>
    </location>
</feature>
<dbReference type="PANTHER" id="PTHR16119:SF17">
    <property type="entry name" value="TRANSMEMBRANE PROTEIN 144"/>
    <property type="match status" value="1"/>
</dbReference>
<comment type="caution">
    <text evidence="9">The sequence shown here is derived from an EMBL/GenBank/DDBJ whole genome shotgun (WGS) entry which is preliminary data.</text>
</comment>
<feature type="transmembrane region" description="Helical" evidence="8">
    <location>
        <begin position="237"/>
        <end position="258"/>
    </location>
</feature>
<dbReference type="AlphaFoldDB" id="A0AAW8TXU9"/>
<feature type="transmembrane region" description="Helical" evidence="8">
    <location>
        <begin position="37"/>
        <end position="70"/>
    </location>
</feature>
<feature type="transmembrane region" description="Helical" evidence="8">
    <location>
        <begin position="213"/>
        <end position="231"/>
    </location>
</feature>
<dbReference type="Pfam" id="PF06800">
    <property type="entry name" value="Sugar_transport"/>
    <property type="match status" value="1"/>
</dbReference>
<keyword evidence="5 8" id="KW-0812">Transmembrane</keyword>
<dbReference type="Proteomes" id="UP001256711">
    <property type="component" value="Unassembled WGS sequence"/>
</dbReference>
<dbReference type="EMBL" id="JARQBJ010000003">
    <property type="protein sequence ID" value="MDT2810286.1"/>
    <property type="molecule type" value="Genomic_DNA"/>
</dbReference>
<evidence type="ECO:0000256" key="6">
    <source>
        <dbReference type="ARBA" id="ARBA00022989"/>
    </source>
</evidence>
<protein>
    <submittedName>
        <fullName evidence="9">GRP family sugar transporter</fullName>
    </submittedName>
</protein>
<keyword evidence="6 8" id="KW-1133">Transmembrane helix</keyword>
<reference evidence="9" key="1">
    <citation type="submission" date="2023-03" db="EMBL/GenBank/DDBJ databases">
        <authorList>
            <person name="Shen W."/>
            <person name="Cai J."/>
        </authorList>
    </citation>
    <scope>NUCLEOTIDE SEQUENCE</scope>
    <source>
        <strain evidence="9">B226-2</strain>
    </source>
</reference>
<evidence type="ECO:0000256" key="2">
    <source>
        <dbReference type="ARBA" id="ARBA00006117"/>
    </source>
</evidence>
<keyword evidence="7 8" id="KW-0472">Membrane</keyword>
<dbReference type="PANTHER" id="PTHR16119">
    <property type="entry name" value="TRANSMEMBRANE PROTEIN 144"/>
    <property type="match status" value="1"/>
</dbReference>
<feature type="transmembrane region" description="Helical" evidence="8">
    <location>
        <begin position="156"/>
        <end position="176"/>
    </location>
</feature>
<feature type="transmembrane region" description="Helical" evidence="8">
    <location>
        <begin position="182"/>
        <end position="201"/>
    </location>
</feature>
<evidence type="ECO:0000313" key="10">
    <source>
        <dbReference type="Proteomes" id="UP001256711"/>
    </source>
</evidence>
<accession>A0AAW8TXU9</accession>
<organism evidence="9 10">
    <name type="scientific">Enterococcus asini</name>
    <dbReference type="NCBI Taxonomy" id="57732"/>
    <lineage>
        <taxon>Bacteria</taxon>
        <taxon>Bacillati</taxon>
        <taxon>Bacillota</taxon>
        <taxon>Bacilli</taxon>
        <taxon>Lactobacillales</taxon>
        <taxon>Enterococcaceae</taxon>
        <taxon>Enterococcus</taxon>
    </lineage>
</organism>
<evidence type="ECO:0000256" key="8">
    <source>
        <dbReference type="SAM" id="Phobius"/>
    </source>
</evidence>
<feature type="transmembrane region" description="Helical" evidence="8">
    <location>
        <begin position="82"/>
        <end position="104"/>
    </location>
</feature>
<evidence type="ECO:0000256" key="5">
    <source>
        <dbReference type="ARBA" id="ARBA00022692"/>
    </source>
</evidence>
<dbReference type="GO" id="GO:0015144">
    <property type="term" value="F:carbohydrate transmembrane transporter activity"/>
    <property type="evidence" value="ECO:0007669"/>
    <property type="project" value="InterPro"/>
</dbReference>
<sequence>MELVIALIPMFAWGSIALVSGKMGGTANQQTLGMTIGAFVFSLVVFFILQPTMTVATVIFGFISGVFWSVGQRGQFQGMHFMGVSVGLPLSTGMQLILNIIAGALLFGEWQKGQDFLLGGLALILLIAGSFYTSRRDPQRAEEMPENRQLFDFGKGFRSLLVSTVGFGAYTILVTWADLDPAAIILPQSFGMMVGAFLFTLKNIRYDRFIVKNTVSGLLWGIGNICMLMGIQTLGLAVSFSLSQMGIIISTLGGIFLLGERKTKKELFYVILGCVFVILGGMLLGYMKSI</sequence>
<dbReference type="RefSeq" id="WP_161998992.1">
    <property type="nucleotide sequence ID" value="NZ_CAJJLU010000004.1"/>
</dbReference>
<proteinExistence type="inferred from homology"/>
<name>A0AAW8TXU9_9ENTE</name>
<dbReference type="InterPro" id="IPR010651">
    <property type="entry name" value="Sugar_transport"/>
</dbReference>
<keyword evidence="4 9" id="KW-0762">Sugar transport</keyword>
<evidence type="ECO:0000256" key="4">
    <source>
        <dbReference type="ARBA" id="ARBA00022597"/>
    </source>
</evidence>
<evidence type="ECO:0000256" key="3">
    <source>
        <dbReference type="ARBA" id="ARBA00022448"/>
    </source>
</evidence>
<comment type="subcellular location">
    <subcellularLocation>
        <location evidence="1">Cell membrane</location>
        <topology evidence="1">Multi-pass membrane protein</topology>
    </subcellularLocation>
</comment>
<evidence type="ECO:0000256" key="7">
    <source>
        <dbReference type="ARBA" id="ARBA00023136"/>
    </source>
</evidence>